<sequence>MSTIVPLIRGLRLALRSCVPLTDTGLHLQATLSEAITRRIGTLETTRVVAKAAFLDPRFKKTGFGRDDNANNGQQWVLDELTSFMRKNVTLKCYTHSATNSSSQYTTKQE</sequence>
<evidence type="ECO:0000313" key="2">
    <source>
        <dbReference type="Proteomes" id="UP001153292"/>
    </source>
</evidence>
<protein>
    <submittedName>
        <fullName evidence="1">Uncharacterized protein</fullName>
    </submittedName>
</protein>
<dbReference type="Proteomes" id="UP001153292">
    <property type="component" value="Chromosome 1"/>
</dbReference>
<evidence type="ECO:0000313" key="1">
    <source>
        <dbReference type="EMBL" id="CAH0397051.1"/>
    </source>
</evidence>
<name>A0ABN8ATY5_CHISP</name>
<dbReference type="EMBL" id="OU963894">
    <property type="protein sequence ID" value="CAH0397051.1"/>
    <property type="molecule type" value="Genomic_DNA"/>
</dbReference>
<gene>
    <name evidence="1" type="ORF">CHILSU_LOCUS110</name>
</gene>
<organism evidence="1 2">
    <name type="scientific">Chilo suppressalis</name>
    <name type="common">Asiatic rice borer moth</name>
    <dbReference type="NCBI Taxonomy" id="168631"/>
    <lineage>
        <taxon>Eukaryota</taxon>
        <taxon>Metazoa</taxon>
        <taxon>Ecdysozoa</taxon>
        <taxon>Arthropoda</taxon>
        <taxon>Hexapoda</taxon>
        <taxon>Insecta</taxon>
        <taxon>Pterygota</taxon>
        <taxon>Neoptera</taxon>
        <taxon>Endopterygota</taxon>
        <taxon>Lepidoptera</taxon>
        <taxon>Glossata</taxon>
        <taxon>Ditrysia</taxon>
        <taxon>Pyraloidea</taxon>
        <taxon>Crambidae</taxon>
        <taxon>Crambinae</taxon>
        <taxon>Chilo</taxon>
    </lineage>
</organism>
<reference evidence="1" key="1">
    <citation type="submission" date="2021-12" db="EMBL/GenBank/DDBJ databases">
        <authorList>
            <person name="King R."/>
        </authorList>
    </citation>
    <scope>NUCLEOTIDE SEQUENCE</scope>
</reference>
<proteinExistence type="predicted"/>
<accession>A0ABN8ATY5</accession>
<keyword evidence="2" id="KW-1185">Reference proteome</keyword>